<name>A0A0F9MRJ9_9ZZZZ</name>
<protein>
    <recommendedName>
        <fullName evidence="2">Competence protein CoiA nuclease-like domain-containing protein</fullName>
    </recommendedName>
</protein>
<organism evidence="3">
    <name type="scientific">marine sediment metagenome</name>
    <dbReference type="NCBI Taxonomy" id="412755"/>
    <lineage>
        <taxon>unclassified sequences</taxon>
        <taxon>metagenomes</taxon>
        <taxon>ecological metagenomes</taxon>
    </lineage>
</organism>
<keyword evidence="1" id="KW-1133">Transmembrane helix</keyword>
<evidence type="ECO:0000259" key="2">
    <source>
        <dbReference type="Pfam" id="PF06054"/>
    </source>
</evidence>
<feature type="non-terminal residue" evidence="3">
    <location>
        <position position="832"/>
    </location>
</feature>
<dbReference type="Gene3D" id="3.10.28.10">
    <property type="entry name" value="Homing endonucleases"/>
    <property type="match status" value="1"/>
</dbReference>
<accession>A0A0F9MRJ9</accession>
<dbReference type="SUPFAM" id="SSF55608">
    <property type="entry name" value="Homing endonucleases"/>
    <property type="match status" value="1"/>
</dbReference>
<evidence type="ECO:0000256" key="1">
    <source>
        <dbReference type="SAM" id="Phobius"/>
    </source>
</evidence>
<feature type="domain" description="Competence protein CoiA nuclease-like" evidence="2">
    <location>
        <begin position="64"/>
        <end position="150"/>
    </location>
</feature>
<dbReference type="InterPro" id="IPR027434">
    <property type="entry name" value="Homing_endonucl"/>
</dbReference>
<gene>
    <name evidence="3" type="ORF">LCGC14_1121610</name>
</gene>
<comment type="caution">
    <text evidence="3">The sequence shown here is derived from an EMBL/GenBank/DDBJ whole genome shotgun (WGS) entry which is preliminary data.</text>
</comment>
<reference evidence="3" key="1">
    <citation type="journal article" date="2015" name="Nature">
        <title>Complex archaea that bridge the gap between prokaryotes and eukaryotes.</title>
        <authorList>
            <person name="Spang A."/>
            <person name="Saw J.H."/>
            <person name="Jorgensen S.L."/>
            <person name="Zaremba-Niedzwiedzka K."/>
            <person name="Martijn J."/>
            <person name="Lind A.E."/>
            <person name="van Eijk R."/>
            <person name="Schleper C."/>
            <person name="Guy L."/>
            <person name="Ettema T.J."/>
        </authorList>
    </citation>
    <scope>NUCLEOTIDE SEQUENCE</scope>
</reference>
<feature type="transmembrane region" description="Helical" evidence="1">
    <location>
        <begin position="253"/>
        <end position="278"/>
    </location>
</feature>
<keyword evidence="1" id="KW-0812">Transmembrane</keyword>
<sequence>MEEKEVLAAVNLELNRVFKVNYKLPNNPQNYSWRCIECKKPLFYNPNLNCFKHRGQKPEGFEPETLEHKTMKYYWFKTFSLYNPIKTRKLEYWLGDQIADVYFELRENGEKVAIECQNSPISSKKLIERTAKYTAKGIYVLWVFNASGSVVSEEKYNQNTEKVKVLKEEMRVHNLYSGRVYYMNVIGEDVVLPPYALHFTPYFEHKKVEGNIYGCDNYYRKYKNAVYGIIPTYKIICSDYSSYKLARFMDKNISLLSSFLVFIGAGAGSIFGSASIGLANLMIPIGMIVEAGGDIKDMVEVSLKARQAPVPGAIINIHSEVSDGWKARIFRDIEANTEVVTFSDSNIPQPSQELVTEVSEASRTDFDVITAYITDTHRMIQKPGIHFMRDTEFAGVNMSQNNEINERRDLERQEEQEYSTLELIDDLREELQKQPGVLAEMFPERLLHSTGVYLSQFWKDNDGFIRYAVYRARKIKPTHSFKQKDLAFLKEKSLKTFGTGALGLIHIITEYSSERLTIFEFVKEFKNELGKVSGDIKVSKKELSAIFGMSEGYISEITNTIENPSDPDYDPNFKFSIEVLKQLSQNLLVQEYSFRHVLKFIKRYERVNPDLKDYSNQQYTIENPRFFSNIFNIIPSYWFGFMSADMWITKDRYTIGMKLSIKDKEQLDNFADAVGYKKDRIHPRPTFKKYKGEIKRYVAGLIEFVCRPMWQALRELGLFGSKGEIKSVPAYVRYAIEMAKKEVKNLDIHWSQTKYGKIAHAWLLGFYDGDGHHYGGYSAAVFSSSKKLLLDIKDLFESPNPVKTKIEPGTEVMVFDKLTISKGFYRLQLGPE</sequence>
<dbReference type="AlphaFoldDB" id="A0A0F9MRJ9"/>
<keyword evidence="1" id="KW-0472">Membrane</keyword>
<dbReference type="InterPro" id="IPR010330">
    <property type="entry name" value="CoiA_nuc"/>
</dbReference>
<proteinExistence type="predicted"/>
<dbReference type="Pfam" id="PF06054">
    <property type="entry name" value="CoiA_nuc"/>
    <property type="match status" value="1"/>
</dbReference>
<dbReference type="EMBL" id="LAZR01005188">
    <property type="protein sequence ID" value="KKN02047.1"/>
    <property type="molecule type" value="Genomic_DNA"/>
</dbReference>
<evidence type="ECO:0000313" key="3">
    <source>
        <dbReference type="EMBL" id="KKN02047.1"/>
    </source>
</evidence>